<organism evidence="2">
    <name type="scientific">hydrothermal vent metagenome</name>
    <dbReference type="NCBI Taxonomy" id="652676"/>
    <lineage>
        <taxon>unclassified sequences</taxon>
        <taxon>metagenomes</taxon>
        <taxon>ecological metagenomes</taxon>
    </lineage>
</organism>
<dbReference type="PANTHER" id="PTHR39200">
    <property type="entry name" value="HYPOTHETICAL EXPORTED PROTEIN"/>
    <property type="match status" value="1"/>
</dbReference>
<reference evidence="2" key="1">
    <citation type="submission" date="2018-06" db="EMBL/GenBank/DDBJ databases">
        <authorList>
            <person name="Zhirakovskaya E."/>
        </authorList>
    </citation>
    <scope>NUCLEOTIDE SEQUENCE</scope>
</reference>
<dbReference type="AlphaFoldDB" id="A0A3B0V7L7"/>
<dbReference type="PANTHER" id="PTHR39200:SF1">
    <property type="entry name" value="AUTO-TRANSPORTER ADHESIN HEAD GIN DOMAIN-CONTAINING PROTEIN-RELATED"/>
    <property type="match status" value="1"/>
</dbReference>
<proteinExistence type="predicted"/>
<dbReference type="Pfam" id="PF10988">
    <property type="entry name" value="DUF2807"/>
    <property type="match status" value="1"/>
</dbReference>
<sequence>MKKTNTFFARLLSFAFILLFAGSLYAQMRGNGIVEEQTRALKGFSAISSTGSVDVFVKQGDAYSVVVRADGNLLNYVKTEVRNNTLFISVTRNIWRAKTLEVHITMKTLQKVVMSGSGDFYSNAPFSAQNLQFVLSGSGDVKAALAAKNVQIKVRGSGDIEVNGIRGNLGIDVKGSGDVEASGLQLETCFLNMLGSGDVKLKGRADRLTARALGSGDLEAGGLSAVSVSVSNTGSGDMTIHAIDKLEATLAGSGDLGYTGNPAILKVSTSGSGDVYKK</sequence>
<protein>
    <recommendedName>
        <fullName evidence="1">Putative auto-transporter adhesin head GIN domain-containing protein</fullName>
    </recommendedName>
</protein>
<dbReference type="InterPro" id="IPR021255">
    <property type="entry name" value="DUF2807"/>
</dbReference>
<evidence type="ECO:0000259" key="1">
    <source>
        <dbReference type="Pfam" id="PF10988"/>
    </source>
</evidence>
<feature type="domain" description="Putative auto-transporter adhesin head GIN" evidence="1">
    <location>
        <begin position="44"/>
        <end position="199"/>
    </location>
</feature>
<dbReference type="EMBL" id="UOET01000179">
    <property type="protein sequence ID" value="VAW27964.1"/>
    <property type="molecule type" value="Genomic_DNA"/>
</dbReference>
<dbReference type="Gene3D" id="2.160.20.120">
    <property type="match status" value="2"/>
</dbReference>
<gene>
    <name evidence="2" type="ORF">MNBD_BACTEROID07-725</name>
</gene>
<accession>A0A3B0V7L7</accession>
<evidence type="ECO:0000313" key="2">
    <source>
        <dbReference type="EMBL" id="VAW27964.1"/>
    </source>
</evidence>
<name>A0A3B0V7L7_9ZZZZ</name>